<dbReference type="EMBL" id="JAULUE010002046">
    <property type="protein sequence ID" value="KAK5914836.1"/>
    <property type="molecule type" value="Genomic_DNA"/>
</dbReference>
<dbReference type="AlphaFoldDB" id="A0AAN8D1R1"/>
<sequence length="118" mass="13504">MAEALVLSAFSGEEMDAEKAEKKGDRKEKGAQKSKRIIRAPIDSEDSEPEQEKGGEIEEEQKNEVRKEATSMKEHKKRRNREAKERGQLEKQIASQQLKVHGLMSQMSNLKCEFSNEE</sequence>
<accession>A0AAN8D1R1</accession>
<dbReference type="Proteomes" id="UP001335648">
    <property type="component" value="Unassembled WGS sequence"/>
</dbReference>
<evidence type="ECO:0000313" key="3">
    <source>
        <dbReference type="Proteomes" id="UP001335648"/>
    </source>
</evidence>
<reference evidence="2 3" key="1">
    <citation type="journal article" date="2023" name="Mol. Biol. Evol.">
        <title>Genomics of Secondarily Temperate Adaptation in the Only Non-Antarctic Icefish.</title>
        <authorList>
            <person name="Rivera-Colon A.G."/>
            <person name="Rayamajhi N."/>
            <person name="Minhas B.F."/>
            <person name="Madrigal G."/>
            <person name="Bilyk K.T."/>
            <person name="Yoon V."/>
            <person name="Hune M."/>
            <person name="Gregory S."/>
            <person name="Cheng C.H.C."/>
            <person name="Catchen J.M."/>
        </authorList>
    </citation>
    <scope>NUCLEOTIDE SEQUENCE [LARGE SCALE GENOMIC DNA]</scope>
    <source>
        <strain evidence="2">JC2023a</strain>
    </source>
</reference>
<comment type="caution">
    <text evidence="2">The sequence shown here is derived from an EMBL/GenBank/DDBJ whole genome shotgun (WGS) entry which is preliminary data.</text>
</comment>
<proteinExistence type="predicted"/>
<evidence type="ECO:0000256" key="1">
    <source>
        <dbReference type="SAM" id="MobiDB-lite"/>
    </source>
</evidence>
<feature type="region of interest" description="Disordered" evidence="1">
    <location>
        <begin position="1"/>
        <end position="90"/>
    </location>
</feature>
<gene>
    <name evidence="2" type="ORF">CesoFtcFv8_000484</name>
</gene>
<feature type="compositionally biased region" description="Basic and acidic residues" evidence="1">
    <location>
        <begin position="17"/>
        <end position="31"/>
    </location>
</feature>
<organism evidence="2 3">
    <name type="scientific">Champsocephalus esox</name>
    <name type="common">pike icefish</name>
    <dbReference type="NCBI Taxonomy" id="159716"/>
    <lineage>
        <taxon>Eukaryota</taxon>
        <taxon>Metazoa</taxon>
        <taxon>Chordata</taxon>
        <taxon>Craniata</taxon>
        <taxon>Vertebrata</taxon>
        <taxon>Euteleostomi</taxon>
        <taxon>Actinopterygii</taxon>
        <taxon>Neopterygii</taxon>
        <taxon>Teleostei</taxon>
        <taxon>Neoteleostei</taxon>
        <taxon>Acanthomorphata</taxon>
        <taxon>Eupercaria</taxon>
        <taxon>Perciformes</taxon>
        <taxon>Notothenioidei</taxon>
        <taxon>Channichthyidae</taxon>
        <taxon>Champsocephalus</taxon>
    </lineage>
</organism>
<protein>
    <submittedName>
        <fullName evidence="2">Uncharacterized protein</fullName>
    </submittedName>
</protein>
<keyword evidence="3" id="KW-1185">Reference proteome</keyword>
<feature type="compositionally biased region" description="Basic and acidic residues" evidence="1">
    <location>
        <begin position="50"/>
        <end position="73"/>
    </location>
</feature>
<name>A0AAN8D1R1_9TELE</name>
<evidence type="ECO:0000313" key="2">
    <source>
        <dbReference type="EMBL" id="KAK5914836.1"/>
    </source>
</evidence>